<dbReference type="InterPro" id="IPR036525">
    <property type="entry name" value="Tubulin/FtsZ_GTPase_sf"/>
</dbReference>
<organism evidence="3 4">
    <name type="scientific">Alkalibacillus silvisoli</name>
    <dbReference type="NCBI Taxonomy" id="392823"/>
    <lineage>
        <taxon>Bacteria</taxon>
        <taxon>Bacillati</taxon>
        <taxon>Bacillota</taxon>
        <taxon>Bacilli</taxon>
        <taxon>Bacillales</taxon>
        <taxon>Bacillaceae</taxon>
        <taxon>Alkalibacillus</taxon>
    </lineage>
</organism>
<keyword evidence="2" id="KW-0342">GTP-binding</keyword>
<dbReference type="Proteomes" id="UP001500740">
    <property type="component" value="Unassembled WGS sequence"/>
</dbReference>
<keyword evidence="4" id="KW-1185">Reference proteome</keyword>
<evidence type="ECO:0000256" key="1">
    <source>
        <dbReference type="ARBA" id="ARBA00022741"/>
    </source>
</evidence>
<dbReference type="InterPro" id="IPR045061">
    <property type="entry name" value="FtsZ/CetZ"/>
</dbReference>
<dbReference type="RefSeq" id="WP_343783383.1">
    <property type="nucleotide sequence ID" value="NZ_BAAACZ010000016.1"/>
</dbReference>
<dbReference type="PRINTS" id="PR00423">
    <property type="entry name" value="CELLDVISFTSZ"/>
</dbReference>
<reference evidence="4" key="1">
    <citation type="journal article" date="2019" name="Int. J. Syst. Evol. Microbiol.">
        <title>The Global Catalogue of Microorganisms (GCM) 10K type strain sequencing project: providing services to taxonomists for standard genome sequencing and annotation.</title>
        <authorList>
            <consortium name="The Broad Institute Genomics Platform"/>
            <consortium name="The Broad Institute Genome Sequencing Center for Infectious Disease"/>
            <person name="Wu L."/>
            <person name="Ma J."/>
        </authorList>
    </citation>
    <scope>NUCLEOTIDE SEQUENCE [LARGE SCALE GENOMIC DNA]</scope>
    <source>
        <strain evidence="4">JCM 14193</strain>
    </source>
</reference>
<dbReference type="PANTHER" id="PTHR30314">
    <property type="entry name" value="CELL DIVISION PROTEIN FTSZ-RELATED"/>
    <property type="match status" value="1"/>
</dbReference>
<protein>
    <recommendedName>
        <fullName evidence="5">Cell division protein FtsZ</fullName>
    </recommendedName>
</protein>
<name>A0ABP3JTY4_9BACI</name>
<dbReference type="PANTHER" id="PTHR30314:SF3">
    <property type="entry name" value="MITOCHONDRIAL DIVISION PROTEIN FSZA"/>
    <property type="match status" value="1"/>
</dbReference>
<comment type="caution">
    <text evidence="3">The sequence shown here is derived from an EMBL/GenBank/DDBJ whole genome shotgun (WGS) entry which is preliminary data.</text>
</comment>
<accession>A0ABP3JTY4</accession>
<gene>
    <name evidence="3" type="ORF">GCM10008935_19710</name>
</gene>
<keyword evidence="1" id="KW-0547">Nucleotide-binding</keyword>
<evidence type="ECO:0000313" key="4">
    <source>
        <dbReference type="Proteomes" id="UP001500740"/>
    </source>
</evidence>
<sequence>METPVKIHRLEQDDLELDKPSSQGSLQDDLYFYKLIGGNASETDELVENLRALKEEKNLLIGIFRFPFRFEGKKRFQIATTQYLRMKEFCDAVIYFQSDDFMELIDSQTTIREAHSTFEAIEEHAIQSLTEIITNTGEINIDFHDLHTFINKNKGALFVYTVEEESFDIPLKYMISTPYLPDDFTDGKQLIINIGYTREINMEMFRQLNLRLHDLFSKAELFKIGSYLIDEPGERFKITLIVNGIKDPIEPPDHYKKFPKYKELYRKWQRIAEKSKRRIQLIRKKS</sequence>
<dbReference type="SUPFAM" id="SSF52490">
    <property type="entry name" value="Tubulin nucleotide-binding domain-like"/>
    <property type="match status" value="1"/>
</dbReference>
<evidence type="ECO:0000256" key="2">
    <source>
        <dbReference type="ARBA" id="ARBA00023134"/>
    </source>
</evidence>
<dbReference type="InterPro" id="IPR003008">
    <property type="entry name" value="Tubulin_FtsZ_GTPase"/>
</dbReference>
<dbReference type="Gene3D" id="3.40.50.1440">
    <property type="entry name" value="Tubulin/FtsZ, GTPase domain"/>
    <property type="match status" value="1"/>
</dbReference>
<evidence type="ECO:0000313" key="3">
    <source>
        <dbReference type="EMBL" id="GAA0464046.1"/>
    </source>
</evidence>
<dbReference type="SUPFAM" id="SSF55307">
    <property type="entry name" value="Tubulin C-terminal domain-like"/>
    <property type="match status" value="1"/>
</dbReference>
<proteinExistence type="predicted"/>
<dbReference type="InterPro" id="IPR008280">
    <property type="entry name" value="Tub_FtsZ_C"/>
</dbReference>
<evidence type="ECO:0008006" key="5">
    <source>
        <dbReference type="Google" id="ProtNLM"/>
    </source>
</evidence>
<dbReference type="EMBL" id="BAAACZ010000016">
    <property type="protein sequence ID" value="GAA0464046.1"/>
    <property type="molecule type" value="Genomic_DNA"/>
</dbReference>